<keyword evidence="5 6" id="KW-0472">Membrane</keyword>
<feature type="transmembrane region" description="Helical" evidence="6">
    <location>
        <begin position="423"/>
        <end position="447"/>
    </location>
</feature>
<evidence type="ECO:0000256" key="5">
    <source>
        <dbReference type="ARBA" id="ARBA00023136"/>
    </source>
</evidence>
<dbReference type="PANTHER" id="PTHR30619:SF1">
    <property type="entry name" value="RECOMBINATION PROTEIN 2"/>
    <property type="match status" value="1"/>
</dbReference>
<accession>A0A5Q0QIE5</accession>
<dbReference type="AlphaFoldDB" id="A0A5Q0QIE5"/>
<feature type="transmembrane region" description="Helical" evidence="6">
    <location>
        <begin position="295"/>
        <end position="311"/>
    </location>
</feature>
<name>A0A5Q0QIE5_9SPHI</name>
<protein>
    <submittedName>
        <fullName evidence="9">DUF4131 domain-containing protein</fullName>
    </submittedName>
</protein>
<feature type="transmembrane region" description="Helical" evidence="6">
    <location>
        <begin position="513"/>
        <end position="530"/>
    </location>
</feature>
<feature type="transmembrane region" description="Helical" evidence="6">
    <location>
        <begin position="16"/>
        <end position="34"/>
    </location>
</feature>
<feature type="transmembrane region" description="Helical" evidence="6">
    <location>
        <begin position="263"/>
        <end position="283"/>
    </location>
</feature>
<feature type="transmembrane region" description="Helical" evidence="6">
    <location>
        <begin position="69"/>
        <end position="86"/>
    </location>
</feature>
<evidence type="ECO:0000259" key="8">
    <source>
        <dbReference type="Pfam" id="PF13567"/>
    </source>
</evidence>
<dbReference type="KEGG" id="sphe:GFH32_13810"/>
<dbReference type="Pfam" id="PF03772">
    <property type="entry name" value="Competence"/>
    <property type="match status" value="1"/>
</dbReference>
<proteinExistence type="predicted"/>
<dbReference type="PANTHER" id="PTHR30619">
    <property type="entry name" value="DNA INTERNALIZATION/COMPETENCE PROTEIN COMEC/REC2"/>
    <property type="match status" value="1"/>
</dbReference>
<feature type="domain" description="ComEC/Rec2-related protein" evidence="7">
    <location>
        <begin position="241"/>
        <end position="508"/>
    </location>
</feature>
<evidence type="ECO:0000256" key="3">
    <source>
        <dbReference type="ARBA" id="ARBA00022692"/>
    </source>
</evidence>
<keyword evidence="10" id="KW-1185">Reference proteome</keyword>
<dbReference type="Proteomes" id="UP000326921">
    <property type="component" value="Chromosome"/>
</dbReference>
<evidence type="ECO:0000256" key="6">
    <source>
        <dbReference type="SAM" id="Phobius"/>
    </source>
</evidence>
<dbReference type="EMBL" id="CP045652">
    <property type="protein sequence ID" value="QGA27320.1"/>
    <property type="molecule type" value="Genomic_DNA"/>
</dbReference>
<dbReference type="InterPro" id="IPR052159">
    <property type="entry name" value="Competence_DNA_uptake"/>
</dbReference>
<keyword evidence="3 6" id="KW-0812">Transmembrane</keyword>
<gene>
    <name evidence="9" type="ORF">GFH32_13810</name>
</gene>
<evidence type="ECO:0000256" key="2">
    <source>
        <dbReference type="ARBA" id="ARBA00022475"/>
    </source>
</evidence>
<evidence type="ECO:0000256" key="1">
    <source>
        <dbReference type="ARBA" id="ARBA00004651"/>
    </source>
</evidence>
<sequence length="682" mass="78119">MMSQFEFKLGIAKSPCFKLLIPFCLGIIIVYVNDVNQSELTHLFTFLLGLLPVLFLLNRKNQSPATSCYLFICFLFFGMQLTLNQLPQLNAEDLENNQVWLAILEEEPIEREKVIRFKLNLLGRIDRQKVKQLAQPVPVQGLLQKDSLLNQYGELGDTILIKGRITNISKMRNPNAFDYKAYLKSQGVQYQIWFRTNDYKIIANQAQRNFESIISNRRRLLYRRFHDYIPDQTYASLAAAITFGYRTEISSKLMETFSTTGTIHILSVSGMHVGILFGFLSLVLMPLRLIKHGRLIAIVLALLLIWLFALLCGLVPAVLRATVMFSLFLIALWARRDLIGMNSLAGSALILLIANPLNLFDMGFQLSYLAVFGIMSTMPIFKRFYYSFNSGVKEILDIVYMSMGAQISTTALATYYFQQFPTYFLVGNLIMAIPSSLILIAGMFLSLSPFNSINHFLGTNIQSVLLYSHKALQYIESLPFSSIKGISINWKETFAIYFLLMVLLIALRFKNKWMLFASMLAVLILGMNSYQKNEALNTYQGLRIYQMGREYAIAYIQRREVILFGSADTINQPNLKFNVHRDVSQFAGLKQVKYRKLTKDRNYSLKLGERHTLAICNSHCTSQAKFILLRNDARLISNNRTSLLVFDGSNSWSSIRRYTTELDGLAQPYYILKDNFAYVWDG</sequence>
<organism evidence="9 10">
    <name type="scientific">Sphingobacterium zhuxiongii</name>
    <dbReference type="NCBI Taxonomy" id="2662364"/>
    <lineage>
        <taxon>Bacteria</taxon>
        <taxon>Pseudomonadati</taxon>
        <taxon>Bacteroidota</taxon>
        <taxon>Sphingobacteriia</taxon>
        <taxon>Sphingobacteriales</taxon>
        <taxon>Sphingobacteriaceae</taxon>
        <taxon>Sphingobacterium</taxon>
    </lineage>
</organism>
<evidence type="ECO:0000313" key="10">
    <source>
        <dbReference type="Proteomes" id="UP000326921"/>
    </source>
</evidence>
<feature type="transmembrane region" description="Helical" evidence="6">
    <location>
        <begin position="398"/>
        <end position="417"/>
    </location>
</feature>
<dbReference type="InterPro" id="IPR004477">
    <property type="entry name" value="ComEC_N"/>
</dbReference>
<comment type="subcellular location">
    <subcellularLocation>
        <location evidence="1">Cell membrane</location>
        <topology evidence="1">Multi-pass membrane protein</topology>
    </subcellularLocation>
</comment>
<keyword evidence="2" id="KW-1003">Cell membrane</keyword>
<dbReference type="Pfam" id="PF13567">
    <property type="entry name" value="DUF4131"/>
    <property type="match status" value="1"/>
</dbReference>
<dbReference type="InterPro" id="IPR025405">
    <property type="entry name" value="DUF4131"/>
</dbReference>
<feature type="transmembrane region" description="Helical" evidence="6">
    <location>
        <begin position="488"/>
        <end position="507"/>
    </location>
</feature>
<feature type="transmembrane region" description="Helical" evidence="6">
    <location>
        <begin position="341"/>
        <end position="360"/>
    </location>
</feature>
<reference evidence="9 10" key="1">
    <citation type="submission" date="2019-10" db="EMBL/GenBank/DDBJ databases">
        <authorList>
            <person name="Dong K."/>
        </authorList>
    </citation>
    <scope>NUCLEOTIDE SEQUENCE [LARGE SCALE GENOMIC DNA]</scope>
    <source>
        <strain evidence="10">dk4302</strain>
    </source>
</reference>
<keyword evidence="4 6" id="KW-1133">Transmembrane helix</keyword>
<evidence type="ECO:0000313" key="9">
    <source>
        <dbReference type="EMBL" id="QGA27320.1"/>
    </source>
</evidence>
<evidence type="ECO:0000259" key="7">
    <source>
        <dbReference type="Pfam" id="PF03772"/>
    </source>
</evidence>
<evidence type="ECO:0000256" key="4">
    <source>
        <dbReference type="ARBA" id="ARBA00022989"/>
    </source>
</evidence>
<dbReference type="GO" id="GO:0005886">
    <property type="term" value="C:plasma membrane"/>
    <property type="evidence" value="ECO:0007669"/>
    <property type="project" value="UniProtKB-SubCell"/>
</dbReference>
<feature type="transmembrane region" description="Helical" evidence="6">
    <location>
        <begin position="366"/>
        <end position="386"/>
    </location>
</feature>
<dbReference type="NCBIfam" id="TIGR00360">
    <property type="entry name" value="ComEC_N-term"/>
    <property type="match status" value="1"/>
</dbReference>
<feature type="transmembrane region" description="Helical" evidence="6">
    <location>
        <begin position="40"/>
        <end position="57"/>
    </location>
</feature>
<feature type="domain" description="DUF4131" evidence="8">
    <location>
        <begin position="41"/>
        <end position="197"/>
    </location>
</feature>
<dbReference type="RefSeq" id="WP_153512158.1">
    <property type="nucleotide sequence ID" value="NZ_CP045652.1"/>
</dbReference>